<dbReference type="RefSeq" id="XP_040761890.1">
    <property type="nucleotide sequence ID" value="XM_040901955.1"/>
</dbReference>
<evidence type="ECO:0000256" key="1">
    <source>
        <dbReference type="SAM" id="MobiDB-lite"/>
    </source>
</evidence>
<dbReference type="EMBL" id="KV427638">
    <property type="protein sequence ID" value="KZT04150.1"/>
    <property type="molecule type" value="Genomic_DNA"/>
</dbReference>
<dbReference type="GeneID" id="63818986"/>
<feature type="region of interest" description="Disordered" evidence="1">
    <location>
        <begin position="72"/>
        <end position="121"/>
    </location>
</feature>
<dbReference type="AlphaFoldDB" id="A0A165D4S6"/>
<sequence length="121" mass="13885">MVLSRHIEGRDHRLYVHVLLSGRMAHTVYIISIEVRLVSVSRECSVIVKACTIQEHVRDIISIAVERRERHVQKHRQMGFPGSRTDVPTHEIPRLASADSGRQTRQPSREVFEAVDFGPPR</sequence>
<evidence type="ECO:0000313" key="3">
    <source>
        <dbReference type="Proteomes" id="UP000076871"/>
    </source>
</evidence>
<keyword evidence="3" id="KW-1185">Reference proteome</keyword>
<dbReference type="InParanoid" id="A0A165D4S6"/>
<proteinExistence type="predicted"/>
<organism evidence="2 3">
    <name type="scientific">Laetiporus sulphureus 93-53</name>
    <dbReference type="NCBI Taxonomy" id="1314785"/>
    <lineage>
        <taxon>Eukaryota</taxon>
        <taxon>Fungi</taxon>
        <taxon>Dikarya</taxon>
        <taxon>Basidiomycota</taxon>
        <taxon>Agaricomycotina</taxon>
        <taxon>Agaricomycetes</taxon>
        <taxon>Polyporales</taxon>
        <taxon>Laetiporus</taxon>
    </lineage>
</organism>
<reference evidence="2 3" key="1">
    <citation type="journal article" date="2016" name="Mol. Biol. Evol.">
        <title>Comparative Genomics of Early-Diverging Mushroom-Forming Fungi Provides Insights into the Origins of Lignocellulose Decay Capabilities.</title>
        <authorList>
            <person name="Nagy L.G."/>
            <person name="Riley R."/>
            <person name="Tritt A."/>
            <person name="Adam C."/>
            <person name="Daum C."/>
            <person name="Floudas D."/>
            <person name="Sun H."/>
            <person name="Yadav J.S."/>
            <person name="Pangilinan J."/>
            <person name="Larsson K.H."/>
            <person name="Matsuura K."/>
            <person name="Barry K."/>
            <person name="Labutti K."/>
            <person name="Kuo R."/>
            <person name="Ohm R.A."/>
            <person name="Bhattacharya S.S."/>
            <person name="Shirouzu T."/>
            <person name="Yoshinaga Y."/>
            <person name="Martin F.M."/>
            <person name="Grigoriev I.V."/>
            <person name="Hibbett D.S."/>
        </authorList>
    </citation>
    <scope>NUCLEOTIDE SEQUENCE [LARGE SCALE GENOMIC DNA]</scope>
    <source>
        <strain evidence="2 3">93-53</strain>
    </source>
</reference>
<accession>A0A165D4S6</accession>
<evidence type="ECO:0000313" key="2">
    <source>
        <dbReference type="EMBL" id="KZT04150.1"/>
    </source>
</evidence>
<dbReference type="Proteomes" id="UP000076871">
    <property type="component" value="Unassembled WGS sequence"/>
</dbReference>
<name>A0A165D4S6_9APHY</name>
<gene>
    <name evidence="2" type="ORF">LAESUDRAFT_311821</name>
</gene>
<protein>
    <submittedName>
        <fullName evidence="2">Uncharacterized protein</fullName>
    </submittedName>
</protein>